<evidence type="ECO:0000313" key="2">
    <source>
        <dbReference type="Proteomes" id="UP000053573"/>
    </source>
</evidence>
<dbReference type="Proteomes" id="UP000053573">
    <property type="component" value="Unassembled WGS sequence"/>
</dbReference>
<keyword evidence="2" id="KW-1185">Reference proteome</keyword>
<dbReference type="OrthoDB" id="3009558at2759"/>
<accession>A0A0H1B2D6</accession>
<gene>
    <name evidence="1" type="ORF">EMPG_10927</name>
</gene>
<protein>
    <submittedName>
        <fullName evidence="1">Uncharacterized protein</fullName>
    </submittedName>
</protein>
<organism evidence="1 2">
    <name type="scientific">Blastomyces silverae</name>
    <dbReference type="NCBI Taxonomy" id="2060906"/>
    <lineage>
        <taxon>Eukaryota</taxon>
        <taxon>Fungi</taxon>
        <taxon>Dikarya</taxon>
        <taxon>Ascomycota</taxon>
        <taxon>Pezizomycotina</taxon>
        <taxon>Eurotiomycetes</taxon>
        <taxon>Eurotiomycetidae</taxon>
        <taxon>Onygenales</taxon>
        <taxon>Ajellomycetaceae</taxon>
        <taxon>Blastomyces</taxon>
    </lineage>
</organism>
<sequence>MSLSNNDSGRDSSPASEEARLLLPVVRPIRFLSPDIDAPWMGSYARHASSAVIETEPLIRSHHPSLKESKVVFVCDKMGTATWIIPHTAEASRHDGTEAAGRKIQVLPPTRDVLPWLSTDMDLYGWFFNILDCGRILQLDELAEIRQFFTGAVAAVALARRRILVTFPTKEAIQACWVARVAEKVGQQMRLCDDEYNKDDIIFELRSSNDTGAFDRQKNRAVRLCFPAGGGIIVVVPEELLQNRNIVPVLDGESIVTSFTRLFLGTT</sequence>
<reference evidence="2" key="1">
    <citation type="journal article" date="2015" name="PLoS Genet.">
        <title>The dynamic genome and transcriptome of the human fungal pathogen Blastomyces and close relative Emmonsia.</title>
        <authorList>
            <person name="Munoz J.F."/>
            <person name="Gauthier G.M."/>
            <person name="Desjardins C.A."/>
            <person name="Gallo J.E."/>
            <person name="Holder J."/>
            <person name="Sullivan T.D."/>
            <person name="Marty A.J."/>
            <person name="Carmen J.C."/>
            <person name="Chen Z."/>
            <person name="Ding L."/>
            <person name="Gujja S."/>
            <person name="Magrini V."/>
            <person name="Misas E."/>
            <person name="Mitreva M."/>
            <person name="Priest M."/>
            <person name="Saif S."/>
            <person name="Whiston E.A."/>
            <person name="Young S."/>
            <person name="Zeng Q."/>
            <person name="Goldman W.E."/>
            <person name="Mardis E.R."/>
            <person name="Taylor J.W."/>
            <person name="McEwen J.G."/>
            <person name="Clay O.K."/>
            <person name="Klein B.S."/>
            <person name="Cuomo C.A."/>
        </authorList>
    </citation>
    <scope>NUCLEOTIDE SEQUENCE [LARGE SCALE GENOMIC DNA]</scope>
    <source>
        <strain evidence="2">UAMH 139</strain>
    </source>
</reference>
<comment type="caution">
    <text evidence="1">The sequence shown here is derived from an EMBL/GenBank/DDBJ whole genome shotgun (WGS) entry which is preliminary data.</text>
</comment>
<proteinExistence type="predicted"/>
<dbReference type="STRING" id="2060906.A0A0H1B2D6"/>
<dbReference type="AlphaFoldDB" id="A0A0H1B2D6"/>
<evidence type="ECO:0000313" key="1">
    <source>
        <dbReference type="EMBL" id="KLJ05594.1"/>
    </source>
</evidence>
<name>A0A0H1B2D6_9EURO</name>
<dbReference type="EMBL" id="LDEV01003584">
    <property type="protein sequence ID" value="KLJ05594.1"/>
    <property type="molecule type" value="Genomic_DNA"/>
</dbReference>